<evidence type="ECO:0000313" key="2">
    <source>
        <dbReference type="Proteomes" id="UP000244722"/>
    </source>
</evidence>
<proteinExistence type="predicted"/>
<name>A0A2T6ZKT5_TUBBO</name>
<dbReference type="EMBL" id="NESQ01000202">
    <property type="protein sequence ID" value="PUU76092.1"/>
    <property type="molecule type" value="Genomic_DNA"/>
</dbReference>
<reference evidence="1 2" key="1">
    <citation type="submission" date="2017-04" db="EMBL/GenBank/DDBJ databases">
        <title>Draft genome sequence of Tuber borchii Vittad., a whitish edible truffle.</title>
        <authorList>
            <consortium name="DOE Joint Genome Institute"/>
            <person name="Murat C."/>
            <person name="Kuo A."/>
            <person name="Barry K.W."/>
            <person name="Clum A."/>
            <person name="Dockter R.B."/>
            <person name="Fauchery L."/>
            <person name="Iotti M."/>
            <person name="Kohler A."/>
            <person name="Labutti K."/>
            <person name="Lindquist E.A."/>
            <person name="Lipzen A."/>
            <person name="Ohm R.A."/>
            <person name="Wang M."/>
            <person name="Grigoriev I.V."/>
            <person name="Zambonelli A."/>
            <person name="Martin F.M."/>
        </authorList>
    </citation>
    <scope>NUCLEOTIDE SEQUENCE [LARGE SCALE GENOMIC DNA]</scope>
    <source>
        <strain evidence="1 2">Tbo3840</strain>
    </source>
</reference>
<dbReference type="Proteomes" id="UP000244722">
    <property type="component" value="Unassembled WGS sequence"/>
</dbReference>
<organism evidence="1 2">
    <name type="scientific">Tuber borchii</name>
    <name type="common">White truffle</name>
    <dbReference type="NCBI Taxonomy" id="42251"/>
    <lineage>
        <taxon>Eukaryota</taxon>
        <taxon>Fungi</taxon>
        <taxon>Dikarya</taxon>
        <taxon>Ascomycota</taxon>
        <taxon>Pezizomycotina</taxon>
        <taxon>Pezizomycetes</taxon>
        <taxon>Pezizales</taxon>
        <taxon>Tuberaceae</taxon>
        <taxon>Tuber</taxon>
    </lineage>
</organism>
<dbReference type="OrthoDB" id="6513042at2759"/>
<gene>
    <name evidence="1" type="ORF">B9Z19DRAFT_1066890</name>
</gene>
<keyword evidence="2" id="KW-1185">Reference proteome</keyword>
<accession>A0A2T6ZKT5</accession>
<comment type="caution">
    <text evidence="1">The sequence shown here is derived from an EMBL/GenBank/DDBJ whole genome shotgun (WGS) entry which is preliminary data.</text>
</comment>
<dbReference type="AlphaFoldDB" id="A0A2T6ZKT5"/>
<sequence>MDGVYTHLGIILSFSTSPRELWRICNRARNNLLNFIVGNHFDDTASTIDTASVYDLKARRHDDDEETVDETLSLASVPVGRSAIGDRNYGEETDGLGINDSRDAETELPAHACAFVPLVYRSYLNLY</sequence>
<protein>
    <submittedName>
        <fullName evidence="1">Uncharacterized protein</fullName>
    </submittedName>
</protein>
<evidence type="ECO:0000313" key="1">
    <source>
        <dbReference type="EMBL" id="PUU76092.1"/>
    </source>
</evidence>